<dbReference type="Gene3D" id="3.30.70.920">
    <property type="match status" value="1"/>
</dbReference>
<dbReference type="Gene3D" id="1.10.10.10">
    <property type="entry name" value="Winged helix-like DNA-binding domain superfamily/Winged helix DNA-binding domain"/>
    <property type="match status" value="1"/>
</dbReference>
<evidence type="ECO:0000256" key="3">
    <source>
        <dbReference type="ARBA" id="ARBA00023163"/>
    </source>
</evidence>
<proteinExistence type="predicted"/>
<protein>
    <submittedName>
        <fullName evidence="5">Lrp/AsnC family transcriptional regulator</fullName>
    </submittedName>
</protein>
<dbReference type="PROSITE" id="PS00519">
    <property type="entry name" value="HTH_ASNC_1"/>
    <property type="match status" value="1"/>
</dbReference>
<dbReference type="InterPro" id="IPR036388">
    <property type="entry name" value="WH-like_DNA-bd_sf"/>
</dbReference>
<dbReference type="InterPro" id="IPR011008">
    <property type="entry name" value="Dimeric_a/b-barrel"/>
</dbReference>
<dbReference type="SUPFAM" id="SSF54909">
    <property type="entry name" value="Dimeric alpha+beta barrel"/>
    <property type="match status" value="1"/>
</dbReference>
<dbReference type="InterPro" id="IPR019885">
    <property type="entry name" value="Tscrpt_reg_HTH_AsnC-type_CS"/>
</dbReference>
<dbReference type="SMART" id="SM00344">
    <property type="entry name" value="HTH_ASNC"/>
    <property type="match status" value="1"/>
</dbReference>
<keyword evidence="6" id="KW-1185">Reference proteome</keyword>
<keyword evidence="2" id="KW-0238">DNA-binding</keyword>
<dbReference type="SUPFAM" id="SSF46785">
    <property type="entry name" value="Winged helix' DNA-binding domain"/>
    <property type="match status" value="1"/>
</dbReference>
<dbReference type="RefSeq" id="WP_377151616.1">
    <property type="nucleotide sequence ID" value="NZ_JBHSAF010000006.1"/>
</dbReference>
<dbReference type="Proteomes" id="UP001595692">
    <property type="component" value="Unassembled WGS sequence"/>
</dbReference>
<sequence length="157" mass="17960">MKLDRIDRKILTLLQQDARISNLELAERVGLSPAPCSRRVKALEEMGLIRGQVMLLCPERLNLKLTAYIHVTVDKHTPERLQQFNHAILEMPEVLHCALITGNDADYQLMVMVTDMADYQRFLLEKLTRLEGVTGVRSSFVLQQVKQQTALPLDHLD</sequence>
<evidence type="ECO:0000259" key="4">
    <source>
        <dbReference type="PROSITE" id="PS50956"/>
    </source>
</evidence>
<dbReference type="InterPro" id="IPR011991">
    <property type="entry name" value="ArsR-like_HTH"/>
</dbReference>
<comment type="caution">
    <text evidence="5">The sequence shown here is derived from an EMBL/GenBank/DDBJ whole genome shotgun (WGS) entry which is preliminary data.</text>
</comment>
<dbReference type="EMBL" id="JBHSAF010000006">
    <property type="protein sequence ID" value="MFC3913155.1"/>
    <property type="molecule type" value="Genomic_DNA"/>
</dbReference>
<dbReference type="CDD" id="cd00090">
    <property type="entry name" value="HTH_ARSR"/>
    <property type="match status" value="1"/>
</dbReference>
<dbReference type="InterPro" id="IPR019887">
    <property type="entry name" value="Tscrpt_reg_AsnC/Lrp_C"/>
</dbReference>
<keyword evidence="1" id="KW-0805">Transcription regulation</keyword>
<evidence type="ECO:0000313" key="6">
    <source>
        <dbReference type="Proteomes" id="UP001595692"/>
    </source>
</evidence>
<dbReference type="InterPro" id="IPR000485">
    <property type="entry name" value="AsnC-type_HTH_dom"/>
</dbReference>
<dbReference type="Pfam" id="PF01037">
    <property type="entry name" value="AsnC_trans_reg"/>
    <property type="match status" value="1"/>
</dbReference>
<evidence type="ECO:0000256" key="1">
    <source>
        <dbReference type="ARBA" id="ARBA00023015"/>
    </source>
</evidence>
<dbReference type="PANTHER" id="PTHR30154">
    <property type="entry name" value="LEUCINE-RESPONSIVE REGULATORY PROTEIN"/>
    <property type="match status" value="1"/>
</dbReference>
<dbReference type="PRINTS" id="PR00033">
    <property type="entry name" value="HTHASNC"/>
</dbReference>
<feature type="domain" description="HTH asnC-type" evidence="4">
    <location>
        <begin position="3"/>
        <end position="64"/>
    </location>
</feature>
<dbReference type="InterPro" id="IPR019888">
    <property type="entry name" value="Tscrpt_reg_AsnC-like"/>
</dbReference>
<evidence type="ECO:0000313" key="5">
    <source>
        <dbReference type="EMBL" id="MFC3913155.1"/>
    </source>
</evidence>
<dbReference type="PANTHER" id="PTHR30154:SF34">
    <property type="entry name" value="TRANSCRIPTIONAL REGULATOR AZLB"/>
    <property type="match status" value="1"/>
</dbReference>
<accession>A0ABV8CLT6</accession>
<dbReference type="PROSITE" id="PS50956">
    <property type="entry name" value="HTH_ASNC_2"/>
    <property type="match status" value="1"/>
</dbReference>
<evidence type="ECO:0000256" key="2">
    <source>
        <dbReference type="ARBA" id="ARBA00023125"/>
    </source>
</evidence>
<dbReference type="Pfam" id="PF13412">
    <property type="entry name" value="HTH_24"/>
    <property type="match status" value="1"/>
</dbReference>
<name>A0ABV8CLT6_9GAMM</name>
<reference evidence="6" key="1">
    <citation type="journal article" date="2019" name="Int. J. Syst. Evol. Microbiol.">
        <title>The Global Catalogue of Microorganisms (GCM) 10K type strain sequencing project: providing services to taxonomists for standard genome sequencing and annotation.</title>
        <authorList>
            <consortium name="The Broad Institute Genomics Platform"/>
            <consortium name="The Broad Institute Genome Sequencing Center for Infectious Disease"/>
            <person name="Wu L."/>
            <person name="Ma J."/>
        </authorList>
    </citation>
    <scope>NUCLEOTIDE SEQUENCE [LARGE SCALE GENOMIC DNA]</scope>
    <source>
        <strain evidence="6">CCUG 54939</strain>
    </source>
</reference>
<dbReference type="InterPro" id="IPR036390">
    <property type="entry name" value="WH_DNA-bd_sf"/>
</dbReference>
<gene>
    <name evidence="5" type="ORF">ACFOSS_06710</name>
</gene>
<keyword evidence="3" id="KW-0804">Transcription</keyword>
<organism evidence="5 6">
    <name type="scientific">Pseudaeromonas sharmana</name>
    <dbReference type="NCBI Taxonomy" id="328412"/>
    <lineage>
        <taxon>Bacteria</taxon>
        <taxon>Pseudomonadati</taxon>
        <taxon>Pseudomonadota</taxon>
        <taxon>Gammaproteobacteria</taxon>
        <taxon>Aeromonadales</taxon>
        <taxon>Aeromonadaceae</taxon>
        <taxon>Pseudaeromonas</taxon>
    </lineage>
</organism>